<keyword evidence="3" id="KW-1185">Reference proteome</keyword>
<dbReference type="InterPro" id="IPR032675">
    <property type="entry name" value="LRR_dom_sf"/>
</dbReference>
<dbReference type="EMBL" id="JASNQZ010000011">
    <property type="protein sequence ID" value="KAL0950951.1"/>
    <property type="molecule type" value="Genomic_DNA"/>
</dbReference>
<dbReference type="Gene3D" id="3.80.10.10">
    <property type="entry name" value="Ribonuclease Inhibitor"/>
    <property type="match status" value="1"/>
</dbReference>
<sequence>MPPRKKKKTKTISSGIGEPSEDDLPSARNNNPFIFASSTRPVIASVLPPLSSLCVRVFAENIQKLYGNSTTWPIAAHYLKILPDPLLARVFAMLRMVCPTLLSAEFVTTYFFRGSVMILDNSMPGVEESTIQKLKQMGSELKELELTGFEKFSDTAFASAIAELPSLRKLILRGCSQVGAKTLAAMEKHCGQLSVINLNNTAATPVALLPILLGCGPKLEVLKVAGISNWTDATFSRLSAGLDDNFKLPLLHTLKLRGLSLSDASINILLALCPNLRRLDASFTPIKHPPILSDPSTKPKLQKLSLTSTQLTMSDLVSILSGLSDLRTLSVGALGGGQATSAAMGNSSAMTMTDETLRAMTGVLAECPHLDNVNLAGNVKLGVTGRYDRALETFILRVGRKCKILKLAGIPSLQSKDLAGLMPADEGNPCRLKDLNLNNTNVDDTAAVFISTCSQLETLSVQKTKFTSEGLFTIIDACPQLANLDLTSCRGVSLADRRRFFEVWHEAQQDDNEA</sequence>
<feature type="compositionally biased region" description="Basic residues" evidence="1">
    <location>
        <begin position="1"/>
        <end position="10"/>
    </location>
</feature>
<comment type="caution">
    <text evidence="2">The sequence shown here is derived from an EMBL/GenBank/DDBJ whole genome shotgun (WGS) entry which is preliminary data.</text>
</comment>
<organism evidence="2 3">
    <name type="scientific">Hohenbuehelia grisea</name>
    <dbReference type="NCBI Taxonomy" id="104357"/>
    <lineage>
        <taxon>Eukaryota</taxon>
        <taxon>Fungi</taxon>
        <taxon>Dikarya</taxon>
        <taxon>Basidiomycota</taxon>
        <taxon>Agaricomycotina</taxon>
        <taxon>Agaricomycetes</taxon>
        <taxon>Agaricomycetidae</taxon>
        <taxon>Agaricales</taxon>
        <taxon>Pleurotineae</taxon>
        <taxon>Pleurotaceae</taxon>
        <taxon>Hohenbuehelia</taxon>
    </lineage>
</organism>
<dbReference type="SUPFAM" id="SSF52047">
    <property type="entry name" value="RNI-like"/>
    <property type="match status" value="1"/>
</dbReference>
<evidence type="ECO:0008006" key="4">
    <source>
        <dbReference type="Google" id="ProtNLM"/>
    </source>
</evidence>
<dbReference type="PANTHER" id="PTHR13318">
    <property type="entry name" value="PARTNER OF PAIRED, ISOFORM B-RELATED"/>
    <property type="match status" value="1"/>
</dbReference>
<reference evidence="3" key="1">
    <citation type="submission" date="2024-06" db="EMBL/GenBank/DDBJ databases">
        <title>Multi-omics analyses provide insights into the biosynthesis of the anticancer antibiotic pleurotin in Hohenbuehelia grisea.</title>
        <authorList>
            <person name="Weaver J.A."/>
            <person name="Alberti F."/>
        </authorList>
    </citation>
    <scope>NUCLEOTIDE SEQUENCE [LARGE SCALE GENOMIC DNA]</scope>
    <source>
        <strain evidence="3">T-177</strain>
    </source>
</reference>
<proteinExistence type="predicted"/>
<evidence type="ECO:0000313" key="3">
    <source>
        <dbReference type="Proteomes" id="UP001556367"/>
    </source>
</evidence>
<evidence type="ECO:0000313" key="2">
    <source>
        <dbReference type="EMBL" id="KAL0950951.1"/>
    </source>
</evidence>
<dbReference type="Proteomes" id="UP001556367">
    <property type="component" value="Unassembled WGS sequence"/>
</dbReference>
<feature type="region of interest" description="Disordered" evidence="1">
    <location>
        <begin position="1"/>
        <end position="25"/>
    </location>
</feature>
<gene>
    <name evidence="2" type="ORF">HGRIS_007703</name>
</gene>
<evidence type="ECO:0000256" key="1">
    <source>
        <dbReference type="SAM" id="MobiDB-lite"/>
    </source>
</evidence>
<protein>
    <recommendedName>
        <fullName evidence="4">RNI-like protein</fullName>
    </recommendedName>
</protein>
<name>A0ABR3J6F6_9AGAR</name>
<accession>A0ABR3J6F6</accession>